<accession>A0A922HXH1</accession>
<sequence length="81" mass="9453">MFRLKILSENDLYLCVYSSIDTCRNNNPLAIDDVRVLAPPPQPPKTKPWAPNRRETGNRLFNMCAHLFLLTEKEKNLFSFE</sequence>
<proteinExistence type="predicted"/>
<organism evidence="1 2">
    <name type="scientific">Dermatophagoides farinae</name>
    <name type="common">American house dust mite</name>
    <dbReference type="NCBI Taxonomy" id="6954"/>
    <lineage>
        <taxon>Eukaryota</taxon>
        <taxon>Metazoa</taxon>
        <taxon>Ecdysozoa</taxon>
        <taxon>Arthropoda</taxon>
        <taxon>Chelicerata</taxon>
        <taxon>Arachnida</taxon>
        <taxon>Acari</taxon>
        <taxon>Acariformes</taxon>
        <taxon>Sarcoptiformes</taxon>
        <taxon>Astigmata</taxon>
        <taxon>Psoroptidia</taxon>
        <taxon>Analgoidea</taxon>
        <taxon>Pyroglyphidae</taxon>
        <taxon>Dermatophagoidinae</taxon>
        <taxon>Dermatophagoides</taxon>
    </lineage>
</organism>
<comment type="caution">
    <text evidence="1">The sequence shown here is derived from an EMBL/GenBank/DDBJ whole genome shotgun (WGS) entry which is preliminary data.</text>
</comment>
<dbReference type="AlphaFoldDB" id="A0A922HXH1"/>
<evidence type="ECO:0000313" key="1">
    <source>
        <dbReference type="EMBL" id="KAH9516351.1"/>
    </source>
</evidence>
<dbReference type="Proteomes" id="UP000790347">
    <property type="component" value="Unassembled WGS sequence"/>
</dbReference>
<protein>
    <submittedName>
        <fullName evidence="1">Uncharacterized protein</fullName>
    </submittedName>
</protein>
<evidence type="ECO:0000313" key="2">
    <source>
        <dbReference type="Proteomes" id="UP000790347"/>
    </source>
</evidence>
<dbReference type="EMBL" id="ASGP02000003">
    <property type="protein sequence ID" value="KAH9516351.1"/>
    <property type="molecule type" value="Genomic_DNA"/>
</dbReference>
<reference evidence="1" key="2">
    <citation type="journal article" date="2022" name="Res Sq">
        <title>Comparative Genomics Reveals Insights into the Divergent Evolution of Astigmatic Mites and Household Pest Adaptations.</title>
        <authorList>
            <person name="Xiong Q."/>
            <person name="Wan A.T.-Y."/>
            <person name="Liu X.-Y."/>
            <person name="Fung C.S.-H."/>
            <person name="Xiao X."/>
            <person name="Malainual N."/>
            <person name="Hou J."/>
            <person name="Wang L."/>
            <person name="Wang M."/>
            <person name="Yang K."/>
            <person name="Cui Y."/>
            <person name="Leung E."/>
            <person name="Nong W."/>
            <person name="Shin S.-K."/>
            <person name="Au S."/>
            <person name="Jeong K.Y."/>
            <person name="Chew F.T."/>
            <person name="Hui J."/>
            <person name="Leung T.F."/>
            <person name="Tungtrongchitr A."/>
            <person name="Zhong N."/>
            <person name="Liu Z."/>
            <person name="Tsui S."/>
        </authorList>
    </citation>
    <scope>NUCLEOTIDE SEQUENCE</scope>
    <source>
        <strain evidence="1">Derf</strain>
        <tissue evidence="1">Whole organism</tissue>
    </source>
</reference>
<gene>
    <name evidence="1" type="ORF">DERF_007098</name>
</gene>
<keyword evidence="2" id="KW-1185">Reference proteome</keyword>
<name>A0A922HXH1_DERFA</name>
<reference evidence="1" key="1">
    <citation type="submission" date="2013-05" db="EMBL/GenBank/DDBJ databases">
        <authorList>
            <person name="Yim A.K.Y."/>
            <person name="Chan T.F."/>
            <person name="Ji K.M."/>
            <person name="Liu X.Y."/>
            <person name="Zhou J.W."/>
            <person name="Li R.Q."/>
            <person name="Yang K.Y."/>
            <person name="Li J."/>
            <person name="Li M."/>
            <person name="Law P.T.W."/>
            <person name="Wu Y.L."/>
            <person name="Cai Z.L."/>
            <person name="Qin H."/>
            <person name="Bao Y."/>
            <person name="Leung R.K.K."/>
            <person name="Ng P.K.S."/>
            <person name="Zou J."/>
            <person name="Zhong X.J."/>
            <person name="Ran P.X."/>
            <person name="Zhong N.S."/>
            <person name="Liu Z.G."/>
            <person name="Tsui S.K.W."/>
        </authorList>
    </citation>
    <scope>NUCLEOTIDE SEQUENCE</scope>
    <source>
        <strain evidence="1">Derf</strain>
        <tissue evidence="1">Whole organism</tissue>
    </source>
</reference>